<evidence type="ECO:0000313" key="3">
    <source>
        <dbReference type="Proteomes" id="UP000467840"/>
    </source>
</evidence>
<dbReference type="AlphaFoldDB" id="A0A6A6KQ06"/>
<proteinExistence type="predicted"/>
<accession>A0A6A6KQ06</accession>
<comment type="caution">
    <text evidence="2">The sequence shown here is derived from an EMBL/GenBank/DDBJ whole genome shotgun (WGS) entry which is preliminary data.</text>
</comment>
<keyword evidence="3" id="KW-1185">Reference proteome</keyword>
<evidence type="ECO:0000256" key="1">
    <source>
        <dbReference type="SAM" id="MobiDB-lite"/>
    </source>
</evidence>
<sequence>MRFKLASREQNEVHCGLEAYWRLRGMLGSYTGPNEVHRRGRAHGGQQGSQATRNNAETRLRCMRGWELQSAGSARQAWLKRGSPVEVSGSAWRACEVSGACGKHLGALNWPVGRLESPGRQAKRGSCLEISRNAQNCPESPETLLEPDFLLEQYRNCLERAQLLQKASWDIFMSKEVTKAHELLEFGVDKLLVRDKWYQSKALDDPNHAKCPNRSGVGRVPMETRVLLESGRGECQASMG</sequence>
<dbReference type="EMBL" id="JAAGAX010000016">
    <property type="protein sequence ID" value="KAF2289998.1"/>
    <property type="molecule type" value="Genomic_DNA"/>
</dbReference>
<dbReference type="Proteomes" id="UP000467840">
    <property type="component" value="Chromosome 8"/>
</dbReference>
<feature type="region of interest" description="Disordered" evidence="1">
    <location>
        <begin position="32"/>
        <end position="55"/>
    </location>
</feature>
<gene>
    <name evidence="2" type="ORF">GH714_039602</name>
</gene>
<organism evidence="2 3">
    <name type="scientific">Hevea brasiliensis</name>
    <name type="common">Para rubber tree</name>
    <name type="synonym">Siphonia brasiliensis</name>
    <dbReference type="NCBI Taxonomy" id="3981"/>
    <lineage>
        <taxon>Eukaryota</taxon>
        <taxon>Viridiplantae</taxon>
        <taxon>Streptophyta</taxon>
        <taxon>Embryophyta</taxon>
        <taxon>Tracheophyta</taxon>
        <taxon>Spermatophyta</taxon>
        <taxon>Magnoliopsida</taxon>
        <taxon>eudicotyledons</taxon>
        <taxon>Gunneridae</taxon>
        <taxon>Pentapetalae</taxon>
        <taxon>rosids</taxon>
        <taxon>fabids</taxon>
        <taxon>Malpighiales</taxon>
        <taxon>Euphorbiaceae</taxon>
        <taxon>Crotonoideae</taxon>
        <taxon>Micrandreae</taxon>
        <taxon>Hevea</taxon>
    </lineage>
</organism>
<reference evidence="2 3" key="1">
    <citation type="journal article" date="2020" name="Mol. Plant">
        <title>The Chromosome-Based Rubber Tree Genome Provides New Insights into Spurge Genome Evolution and Rubber Biosynthesis.</title>
        <authorList>
            <person name="Liu J."/>
            <person name="Shi C."/>
            <person name="Shi C.C."/>
            <person name="Li W."/>
            <person name="Zhang Q.J."/>
            <person name="Zhang Y."/>
            <person name="Li K."/>
            <person name="Lu H.F."/>
            <person name="Shi C."/>
            <person name="Zhu S.T."/>
            <person name="Xiao Z.Y."/>
            <person name="Nan H."/>
            <person name="Yue Y."/>
            <person name="Zhu X.G."/>
            <person name="Wu Y."/>
            <person name="Hong X.N."/>
            <person name="Fan G.Y."/>
            <person name="Tong Y."/>
            <person name="Zhang D."/>
            <person name="Mao C.L."/>
            <person name="Liu Y.L."/>
            <person name="Hao S.J."/>
            <person name="Liu W.Q."/>
            <person name="Lv M.Q."/>
            <person name="Zhang H.B."/>
            <person name="Liu Y."/>
            <person name="Hu-Tang G.R."/>
            <person name="Wang J.P."/>
            <person name="Wang J.H."/>
            <person name="Sun Y.H."/>
            <person name="Ni S.B."/>
            <person name="Chen W.B."/>
            <person name="Zhang X.C."/>
            <person name="Jiao Y.N."/>
            <person name="Eichler E.E."/>
            <person name="Li G.H."/>
            <person name="Liu X."/>
            <person name="Gao L.Z."/>
        </authorList>
    </citation>
    <scope>NUCLEOTIDE SEQUENCE [LARGE SCALE GENOMIC DNA]</scope>
    <source>
        <strain evidence="3">cv. GT1</strain>
        <tissue evidence="2">Leaf</tissue>
    </source>
</reference>
<evidence type="ECO:0000313" key="2">
    <source>
        <dbReference type="EMBL" id="KAF2289998.1"/>
    </source>
</evidence>
<protein>
    <submittedName>
        <fullName evidence="2">Uncharacterized protein</fullName>
    </submittedName>
</protein>
<name>A0A6A6KQ06_HEVBR</name>